<reference evidence="3" key="1">
    <citation type="journal article" date="2019" name="Int. J. Syst. Evol. Microbiol.">
        <title>The Global Catalogue of Microorganisms (GCM) 10K type strain sequencing project: providing services to taxonomists for standard genome sequencing and annotation.</title>
        <authorList>
            <consortium name="The Broad Institute Genomics Platform"/>
            <consortium name="The Broad Institute Genome Sequencing Center for Infectious Disease"/>
            <person name="Wu L."/>
            <person name="Ma J."/>
        </authorList>
    </citation>
    <scope>NUCLEOTIDE SEQUENCE [LARGE SCALE GENOMIC DNA]</scope>
    <source>
        <strain evidence="3">CGMCC 4.7093</strain>
    </source>
</reference>
<feature type="domain" description="Putative Flp pilus-assembly TadG-like N-terminal" evidence="1">
    <location>
        <begin position="6"/>
        <end position="52"/>
    </location>
</feature>
<organism evidence="2 3">
    <name type="scientific">Actinomycetospora atypica</name>
    <dbReference type="NCBI Taxonomy" id="1290095"/>
    <lineage>
        <taxon>Bacteria</taxon>
        <taxon>Bacillati</taxon>
        <taxon>Actinomycetota</taxon>
        <taxon>Actinomycetes</taxon>
        <taxon>Pseudonocardiales</taxon>
        <taxon>Pseudonocardiaceae</taxon>
        <taxon>Actinomycetospora</taxon>
    </lineage>
</organism>
<dbReference type="InterPro" id="IPR021202">
    <property type="entry name" value="Rv3654c-like"/>
</dbReference>
<comment type="caution">
    <text evidence="2">The sequence shown here is derived from an EMBL/GenBank/DDBJ whole genome shotgun (WGS) entry which is preliminary data.</text>
</comment>
<keyword evidence="3" id="KW-1185">Reference proteome</keyword>
<dbReference type="EMBL" id="JBHSIV010000023">
    <property type="protein sequence ID" value="MFC5064397.1"/>
    <property type="molecule type" value="Genomic_DNA"/>
</dbReference>
<proteinExistence type="predicted"/>
<gene>
    <name evidence="2" type="ORF">ACFPBZ_19390</name>
</gene>
<evidence type="ECO:0000313" key="3">
    <source>
        <dbReference type="Proteomes" id="UP001595947"/>
    </source>
</evidence>
<dbReference type="NCBIfam" id="TIGR03816">
    <property type="entry name" value="tadE_like_DECH"/>
    <property type="match status" value="1"/>
</dbReference>
<evidence type="ECO:0000313" key="2">
    <source>
        <dbReference type="EMBL" id="MFC5064397.1"/>
    </source>
</evidence>
<dbReference type="Proteomes" id="UP001595947">
    <property type="component" value="Unassembled WGS sequence"/>
</dbReference>
<sequence>MRDDRGFATVLAAGAVGVVVLLLGACLALGSVVATRHRAATSADLAALAGAAEAVRGQEAGCARARQLAEENGAVLRGCRWSGWDLEVTVALSCGCLPIADVATVRARAGPVVNIMR</sequence>
<evidence type="ECO:0000259" key="1">
    <source>
        <dbReference type="Pfam" id="PF13400"/>
    </source>
</evidence>
<accession>A0ABV9YR76</accession>
<dbReference type="InterPro" id="IPR028087">
    <property type="entry name" value="Tad_N"/>
</dbReference>
<dbReference type="PROSITE" id="PS51257">
    <property type="entry name" value="PROKAR_LIPOPROTEIN"/>
    <property type="match status" value="1"/>
</dbReference>
<protein>
    <submittedName>
        <fullName evidence="2">Rv3654c family TadE-like protein</fullName>
    </submittedName>
</protein>
<dbReference type="RefSeq" id="WP_378037743.1">
    <property type="nucleotide sequence ID" value="NZ_JBHSIV010000023.1"/>
</dbReference>
<dbReference type="Pfam" id="PF13400">
    <property type="entry name" value="Tad"/>
    <property type="match status" value="1"/>
</dbReference>
<name>A0ABV9YR76_9PSEU</name>